<organism evidence="12 13">
    <name type="scientific">Lucilia cuprina</name>
    <name type="common">Green bottle fly</name>
    <name type="synonym">Australian sheep blowfly</name>
    <dbReference type="NCBI Taxonomy" id="7375"/>
    <lineage>
        <taxon>Eukaryota</taxon>
        <taxon>Metazoa</taxon>
        <taxon>Ecdysozoa</taxon>
        <taxon>Arthropoda</taxon>
        <taxon>Hexapoda</taxon>
        <taxon>Insecta</taxon>
        <taxon>Pterygota</taxon>
        <taxon>Neoptera</taxon>
        <taxon>Endopterygota</taxon>
        <taxon>Diptera</taxon>
        <taxon>Brachycera</taxon>
        <taxon>Muscomorpha</taxon>
        <taxon>Oestroidea</taxon>
        <taxon>Calliphoridae</taxon>
        <taxon>Luciliinae</taxon>
        <taxon>Lucilia</taxon>
    </lineage>
</organism>
<feature type="region of interest" description="Disordered" evidence="11">
    <location>
        <begin position="1"/>
        <end position="37"/>
    </location>
</feature>
<dbReference type="OMA" id="LHCMGYS"/>
<dbReference type="GO" id="GO:0001682">
    <property type="term" value="P:tRNA 5'-leader removal"/>
    <property type="evidence" value="ECO:0007669"/>
    <property type="project" value="InterPro"/>
</dbReference>
<evidence type="ECO:0000256" key="2">
    <source>
        <dbReference type="ARBA" id="ARBA00004604"/>
    </source>
</evidence>
<dbReference type="EMBL" id="JRES01001702">
    <property type="protein sequence ID" value="KNC20793.1"/>
    <property type="molecule type" value="Genomic_DNA"/>
</dbReference>
<evidence type="ECO:0000256" key="9">
    <source>
        <dbReference type="ARBA" id="ARBA00064615"/>
    </source>
</evidence>
<dbReference type="PANTHER" id="PTHR15314">
    <property type="entry name" value="RIBONUCLEASE P PROTEIN SUBUNIT P20"/>
    <property type="match status" value="1"/>
</dbReference>
<name>A0A0L0BLF7_LUCCU</name>
<sequence>MEQHPANQKVRSQSTKKANYNRNQKKKPPPKVNKRQNDIYITTKSNFKAQQKHCEDLLNAGIKEIYLHCLGNAILRGLNLASSLVKDSNDALTYTINTSTIHLIDEYHPLSDAEDISIQRRNNSAVHIKIVRNSVYDVDVAFSI</sequence>
<evidence type="ECO:0000256" key="5">
    <source>
        <dbReference type="ARBA" id="ARBA00022552"/>
    </source>
</evidence>
<feature type="compositionally biased region" description="Polar residues" evidence="11">
    <location>
        <begin position="1"/>
        <end position="18"/>
    </location>
</feature>
<keyword evidence="6" id="KW-0819">tRNA processing</keyword>
<keyword evidence="4" id="KW-0963">Cytoplasm</keyword>
<evidence type="ECO:0000256" key="7">
    <source>
        <dbReference type="ARBA" id="ARBA00023242"/>
    </source>
</evidence>
<comment type="similarity">
    <text evidence="3">Belongs to the histone-like Alba family.</text>
</comment>
<dbReference type="GO" id="GO:0005655">
    <property type="term" value="C:nucleolar ribonuclease P complex"/>
    <property type="evidence" value="ECO:0007669"/>
    <property type="project" value="InterPro"/>
</dbReference>
<dbReference type="OrthoDB" id="416729at2759"/>
<dbReference type="FunFam" id="3.30.110.20:FF:000002">
    <property type="entry name" value="Ribonuclease P protein subunit p20"/>
    <property type="match status" value="1"/>
</dbReference>
<evidence type="ECO:0000256" key="3">
    <source>
        <dbReference type="ARBA" id="ARBA00008018"/>
    </source>
</evidence>
<dbReference type="GO" id="GO:0000172">
    <property type="term" value="C:ribonuclease MRP complex"/>
    <property type="evidence" value="ECO:0007669"/>
    <property type="project" value="InterPro"/>
</dbReference>
<evidence type="ECO:0000256" key="4">
    <source>
        <dbReference type="ARBA" id="ARBA00022490"/>
    </source>
</evidence>
<evidence type="ECO:0000256" key="1">
    <source>
        <dbReference type="ARBA" id="ARBA00004463"/>
    </source>
</evidence>
<keyword evidence="7" id="KW-0539">Nucleus</keyword>
<keyword evidence="5" id="KW-0698">rRNA processing</keyword>
<dbReference type="GO" id="GO:0006364">
    <property type="term" value="P:rRNA processing"/>
    <property type="evidence" value="ECO:0007669"/>
    <property type="project" value="UniProtKB-KW"/>
</dbReference>
<evidence type="ECO:0000256" key="6">
    <source>
        <dbReference type="ARBA" id="ARBA00022694"/>
    </source>
</evidence>
<dbReference type="InterPro" id="IPR014612">
    <property type="entry name" value="Pop7/Rpp20"/>
</dbReference>
<evidence type="ECO:0000313" key="12">
    <source>
        <dbReference type="EMBL" id="KNC20793.1"/>
    </source>
</evidence>
<protein>
    <recommendedName>
        <fullName evidence="10">Ribonuclease P protein subunit p20</fullName>
    </recommendedName>
</protein>
<dbReference type="Gene3D" id="3.30.110.20">
    <property type="entry name" value="Alba-like domain"/>
    <property type="match status" value="1"/>
</dbReference>
<dbReference type="SUPFAM" id="SSF82704">
    <property type="entry name" value="AlbA-like"/>
    <property type="match status" value="1"/>
</dbReference>
<keyword evidence="13" id="KW-1185">Reference proteome</keyword>
<evidence type="ECO:0000256" key="10">
    <source>
        <dbReference type="ARBA" id="ARBA00068472"/>
    </source>
</evidence>
<comment type="subcellular location">
    <subcellularLocation>
        <location evidence="1">Cytoplasmic granule</location>
    </subcellularLocation>
    <subcellularLocation>
        <location evidence="2">Nucleus</location>
        <location evidence="2">Nucleolus</location>
    </subcellularLocation>
</comment>
<evidence type="ECO:0000256" key="11">
    <source>
        <dbReference type="SAM" id="MobiDB-lite"/>
    </source>
</evidence>
<dbReference type="AlphaFoldDB" id="A0A0L0BLF7"/>
<gene>
    <name evidence="12" type="ORF">FF38_00099</name>
</gene>
<dbReference type="Pfam" id="PF12328">
    <property type="entry name" value="Rpp20"/>
    <property type="match status" value="1"/>
</dbReference>
<feature type="compositionally biased region" description="Basic residues" evidence="11">
    <location>
        <begin position="23"/>
        <end position="34"/>
    </location>
</feature>
<proteinExistence type="inferred from homology"/>
<evidence type="ECO:0000313" key="13">
    <source>
        <dbReference type="Proteomes" id="UP000037069"/>
    </source>
</evidence>
<comment type="caution">
    <text evidence="12">The sequence shown here is derived from an EMBL/GenBank/DDBJ whole genome shotgun (WGS) entry which is preliminary data.</text>
</comment>
<evidence type="ECO:0000256" key="8">
    <source>
        <dbReference type="ARBA" id="ARBA00053284"/>
    </source>
</evidence>
<dbReference type="PANTHER" id="PTHR15314:SF1">
    <property type="entry name" value="RIBONUCLEASE P PROTEIN SUBUNIT P20"/>
    <property type="match status" value="1"/>
</dbReference>
<comment type="subunit">
    <text evidence="9">Component of nuclear RNase P and RNase MRP complexes. RNase P consists of a catalytic RNA moiety and 10 different protein chains; POP1, POP4, POP5, POP7, RPP14, RPP21, RPP25, RPP30, RPP38 and RPP40. Within the RNase P complex, POP1, POP7 and RPP25 form the 'finger' subcomplex, POP5, RPP14, RPP40 and homodimeric RPP30 form the 'palm' subcomplex, and RPP21, POP4 and RPP38 form the 'wrist' subcomplex. All subunits of the RNase P complex interact with the catalytic RNA. Several subunits of RNase P are also part of the RNase MRP complex. RNase MRP consists of a catalytic RNA moiety and about 8 protein subunits; POP1, POP7, RPP25, RPP30, RPP38, RPP40 and possibly also POP4 and POP5. Interacts with SMN1. POP7 forms a heterodimer with RPP25 that binds to the P3 stem loop of the catalytic RNA.</text>
</comment>
<dbReference type="STRING" id="7375.A0A0L0BLF7"/>
<accession>A0A0L0BLF7</accession>
<dbReference type="InterPro" id="IPR036882">
    <property type="entry name" value="Alba-like_dom_sf"/>
</dbReference>
<dbReference type="GO" id="GO:0003676">
    <property type="term" value="F:nucleic acid binding"/>
    <property type="evidence" value="ECO:0007669"/>
    <property type="project" value="InterPro"/>
</dbReference>
<comment type="function">
    <text evidence="8">Component of ribonuclease P, a ribonucleoprotein complex that generates mature tRNA molecules by cleaving their 5'-ends. Also a component of the MRP ribonuclease complex, which cleaves pre-rRNA sequences.</text>
</comment>
<dbReference type="Proteomes" id="UP000037069">
    <property type="component" value="Unassembled WGS sequence"/>
</dbReference>
<reference evidence="12 13" key="1">
    <citation type="journal article" date="2015" name="Nat. Commun.">
        <title>Lucilia cuprina genome unlocks parasitic fly biology to underpin future interventions.</title>
        <authorList>
            <person name="Anstead C.A."/>
            <person name="Korhonen P.K."/>
            <person name="Young N.D."/>
            <person name="Hall R.S."/>
            <person name="Jex A.R."/>
            <person name="Murali S.C."/>
            <person name="Hughes D.S."/>
            <person name="Lee S.F."/>
            <person name="Perry T."/>
            <person name="Stroehlein A.J."/>
            <person name="Ansell B.R."/>
            <person name="Breugelmans B."/>
            <person name="Hofmann A."/>
            <person name="Qu J."/>
            <person name="Dugan S."/>
            <person name="Lee S.L."/>
            <person name="Chao H."/>
            <person name="Dinh H."/>
            <person name="Han Y."/>
            <person name="Doddapaneni H.V."/>
            <person name="Worley K.C."/>
            <person name="Muzny D.M."/>
            <person name="Ioannidis P."/>
            <person name="Waterhouse R.M."/>
            <person name="Zdobnov E.M."/>
            <person name="James P.J."/>
            <person name="Bagnall N.H."/>
            <person name="Kotze A.C."/>
            <person name="Gibbs R.A."/>
            <person name="Richards S."/>
            <person name="Batterham P."/>
            <person name="Gasser R.B."/>
        </authorList>
    </citation>
    <scope>NUCLEOTIDE SEQUENCE [LARGE SCALE GENOMIC DNA]</scope>
    <source>
        <strain evidence="12 13">LS</strain>
        <tissue evidence="12">Full body</tissue>
    </source>
</reference>